<dbReference type="KEGG" id="doe:DENOEST_1889"/>
<sequence>MIKRTLLSSLLMAGLAGCAASPDLPSAYTLDSNRPEGLAIVSLTLSGKPLEKVSGYEYRIREVLPRGEAYAVVSQHYASARQHARAVQEGGKERPFTHSVVVKGPNNTDALDIQDGGKTTGRLAAIRLLPGEYEFHTWQVREPSPYGETEYRPARDFVYRFSIKPGEATYIGRLNLYLGPGNIERIAIKDRQAEDTSLLGHKYPALRTARLTASVGTIQP</sequence>
<reference evidence="1 2" key="1">
    <citation type="submission" date="2020-03" db="EMBL/GenBank/DDBJ databases">
        <authorList>
            <consortium name="Genoscope - CEA"/>
            <person name="William W."/>
        </authorList>
    </citation>
    <scope>NUCLEOTIDE SEQUENCE [LARGE SCALE GENOMIC DNA]</scope>
    <source>
        <strain evidence="2">DSM 16959</strain>
    </source>
</reference>
<dbReference type="EMBL" id="LR778301">
    <property type="protein sequence ID" value="CAB1369054.1"/>
    <property type="molecule type" value="Genomic_DNA"/>
</dbReference>
<proteinExistence type="predicted"/>
<evidence type="ECO:0000313" key="2">
    <source>
        <dbReference type="Proteomes" id="UP000515733"/>
    </source>
</evidence>
<protein>
    <recommendedName>
        <fullName evidence="3">Lipoprotein</fullName>
    </recommendedName>
</protein>
<dbReference type="RefSeq" id="WP_145769061.1">
    <property type="nucleotide sequence ID" value="NZ_LR778301.1"/>
</dbReference>
<accession>A0A6S6Y1I6</accession>
<gene>
    <name evidence="1" type="ORF">DENOEST_1889</name>
</gene>
<evidence type="ECO:0000313" key="1">
    <source>
        <dbReference type="EMBL" id="CAB1369054.1"/>
    </source>
</evidence>
<keyword evidence="2" id="KW-1185">Reference proteome</keyword>
<dbReference type="PROSITE" id="PS51257">
    <property type="entry name" value="PROKAR_LIPOPROTEIN"/>
    <property type="match status" value="1"/>
</dbReference>
<dbReference type="AlphaFoldDB" id="A0A6S6Y1I6"/>
<dbReference type="Proteomes" id="UP000515733">
    <property type="component" value="Chromosome"/>
</dbReference>
<evidence type="ECO:0008006" key="3">
    <source>
        <dbReference type="Google" id="ProtNLM"/>
    </source>
</evidence>
<organism evidence="1 2">
    <name type="scientific">Denitratisoma oestradiolicum</name>
    <dbReference type="NCBI Taxonomy" id="311182"/>
    <lineage>
        <taxon>Bacteria</taxon>
        <taxon>Pseudomonadati</taxon>
        <taxon>Pseudomonadota</taxon>
        <taxon>Betaproteobacteria</taxon>
        <taxon>Nitrosomonadales</taxon>
        <taxon>Sterolibacteriaceae</taxon>
        <taxon>Denitratisoma</taxon>
    </lineage>
</organism>
<name>A0A6S6Y1I6_9PROT</name>
<dbReference type="OrthoDB" id="9179614at2"/>